<keyword evidence="3" id="KW-1185">Reference proteome</keyword>
<evidence type="ECO:0000259" key="1">
    <source>
        <dbReference type="Pfam" id="PF07510"/>
    </source>
</evidence>
<feature type="domain" description="GmrSD restriction endonucleases C-terminal" evidence="1">
    <location>
        <begin position="201"/>
        <end position="319"/>
    </location>
</feature>
<evidence type="ECO:0000313" key="3">
    <source>
        <dbReference type="Proteomes" id="UP000054408"/>
    </source>
</evidence>
<reference evidence="2 3" key="1">
    <citation type="submission" date="2010-05" db="EMBL/GenBank/DDBJ databases">
        <title>The Genome Sequence of Thecamonas trahens ATCC 50062.</title>
        <authorList>
            <consortium name="The Broad Institute Genome Sequencing Platform"/>
            <person name="Russ C."/>
            <person name="Cuomo C."/>
            <person name="Shea T."/>
            <person name="Young S.K."/>
            <person name="Zeng Q."/>
            <person name="Koehrsen M."/>
            <person name="Haas B."/>
            <person name="Borodovsky M."/>
            <person name="Guigo R."/>
            <person name="Alvarado L."/>
            <person name="Berlin A."/>
            <person name="Bochicchio J."/>
            <person name="Borenstein D."/>
            <person name="Chapman S."/>
            <person name="Chen Z."/>
            <person name="Freedman E."/>
            <person name="Gellesch M."/>
            <person name="Goldberg J."/>
            <person name="Griggs A."/>
            <person name="Gujja S."/>
            <person name="Heilman E."/>
            <person name="Heiman D."/>
            <person name="Hepburn T."/>
            <person name="Howarth C."/>
            <person name="Jen D."/>
            <person name="Larson L."/>
            <person name="Mehta T."/>
            <person name="Park D."/>
            <person name="Pearson M."/>
            <person name="Roberts A."/>
            <person name="Saif S."/>
            <person name="Shenoy N."/>
            <person name="Sisk P."/>
            <person name="Stolte C."/>
            <person name="Sykes S."/>
            <person name="Thomson T."/>
            <person name="Walk T."/>
            <person name="White J."/>
            <person name="Yandava C."/>
            <person name="Burger G."/>
            <person name="Gray M.W."/>
            <person name="Holland P.W.H."/>
            <person name="King N."/>
            <person name="Lang F.B.F."/>
            <person name="Roger A.J."/>
            <person name="Ruiz-Trillo I."/>
            <person name="Lander E."/>
            <person name="Nusbaum C."/>
        </authorList>
    </citation>
    <scope>NUCLEOTIDE SEQUENCE [LARGE SCALE GENOMIC DNA]</scope>
    <source>
        <strain evidence="2 3">ATCC 50062</strain>
    </source>
</reference>
<dbReference type="InterPro" id="IPR011089">
    <property type="entry name" value="GmrSD_C"/>
</dbReference>
<accession>A0A0L0DSD3</accession>
<gene>
    <name evidence="2" type="ORF">AMSG_10084</name>
</gene>
<dbReference type="GeneID" id="25568398"/>
<dbReference type="Pfam" id="PF07510">
    <property type="entry name" value="GmrSD_C"/>
    <property type="match status" value="1"/>
</dbReference>
<dbReference type="RefSeq" id="XP_013753671.1">
    <property type="nucleotide sequence ID" value="XM_013898217.1"/>
</dbReference>
<sequence length="329" mass="36606">MLEPTVGCHAVSDAARSSETFASIITYFGTDPQFVTHLRSYILLHTRAVASSGGMHDAYRRIVPVVLAPLISRHSEFTSFTSEAAARFRSTTLCEMIRLILCRNLHLFFLRAVDNRQGRSALEKTTIKMVNGSSDDIVAEIDHLYIELRHKAQMQPTRDLHCGYKAFLKTPGGRMLAQDDPGLQSKFIDPEQMTTLLLAAGIEPDPLTLMHETDTKTKPQIEHVWPMNDCGSWDALADPIPDEGPETLLRCHIGNLTILEAAINRRCGRKAPTSKAKLYAPVQSSNGSAFPANITIAERLYRGAWGKTYIRERGAALVAEVELWHDEPP</sequence>
<name>A0A0L0DSD3_THETB</name>
<organism evidence="2 3">
    <name type="scientific">Thecamonas trahens ATCC 50062</name>
    <dbReference type="NCBI Taxonomy" id="461836"/>
    <lineage>
        <taxon>Eukaryota</taxon>
        <taxon>Apusozoa</taxon>
        <taxon>Apusomonadida</taxon>
        <taxon>Apusomonadidae</taxon>
        <taxon>Thecamonas</taxon>
    </lineage>
</organism>
<dbReference type="AlphaFoldDB" id="A0A0L0DSD3"/>
<dbReference type="Proteomes" id="UP000054408">
    <property type="component" value="Unassembled WGS sequence"/>
</dbReference>
<dbReference type="EMBL" id="GL349489">
    <property type="protein sequence ID" value="KNC54368.1"/>
    <property type="molecule type" value="Genomic_DNA"/>
</dbReference>
<protein>
    <recommendedName>
        <fullName evidence="1">GmrSD restriction endonucleases C-terminal domain-containing protein</fullName>
    </recommendedName>
</protein>
<proteinExistence type="predicted"/>
<evidence type="ECO:0000313" key="2">
    <source>
        <dbReference type="EMBL" id="KNC54368.1"/>
    </source>
</evidence>